<evidence type="ECO:0008006" key="3">
    <source>
        <dbReference type="Google" id="ProtNLM"/>
    </source>
</evidence>
<dbReference type="Gene3D" id="3.40.50.2000">
    <property type="entry name" value="Glycogen Phosphorylase B"/>
    <property type="match status" value="1"/>
</dbReference>
<sequence>MKARKKILIRVDGHKRIGMGHIYRMLTLANYLRKKNCFTFVFVARGCAASLVLIKKSGFPVEALPFGISRGSEIDNLADILRCHRPSMVISDVLRSDRDENFMGALGYNKGVILVSFNDDTKRRLVDADIIFSSDLSQRADLYGNTQGAKYYLGFDYLILNEAYMRINKRRRKINKCVKRVVVCMGGADQHNLTAKILRAIDKSSLNFKCEVIVNSNFFDKTLAQQLSDSLAHAVSFNFDVDSLAASFARADLAITSGGLVHLERMCAGVPGIAINQHCRQADLSARIMRQGATLDLGLHNRVSLGKIFYSFNDLSQDYPLRVKMAVKGKELVDGEGLLRIAKIINHALGGK</sequence>
<dbReference type="SUPFAM" id="SSF53756">
    <property type="entry name" value="UDP-Glycosyltransferase/glycogen phosphorylase"/>
    <property type="match status" value="1"/>
</dbReference>
<protein>
    <recommendedName>
        <fullName evidence="3">UDP-2,4-diacetamido-2,4, 6-trideoxy-beta-L-altropyranose hydrolase</fullName>
    </recommendedName>
</protein>
<evidence type="ECO:0000313" key="1">
    <source>
        <dbReference type="EMBL" id="PIQ89651.1"/>
    </source>
</evidence>
<accession>A0A2H0LZ36</accession>
<proteinExistence type="predicted"/>
<dbReference type="Gene3D" id="3.40.50.11190">
    <property type="match status" value="1"/>
</dbReference>
<dbReference type="EMBL" id="PCWA01000030">
    <property type="protein sequence ID" value="PIQ89651.1"/>
    <property type="molecule type" value="Genomic_DNA"/>
</dbReference>
<dbReference type="Proteomes" id="UP000229641">
    <property type="component" value="Unassembled WGS sequence"/>
</dbReference>
<evidence type="ECO:0000313" key="2">
    <source>
        <dbReference type="Proteomes" id="UP000229641"/>
    </source>
</evidence>
<comment type="caution">
    <text evidence="1">The sequence shown here is derived from an EMBL/GenBank/DDBJ whole genome shotgun (WGS) entry which is preliminary data.</text>
</comment>
<organism evidence="1 2">
    <name type="scientific">Candidatus Ghiorseimicrobium undicola</name>
    <dbReference type="NCBI Taxonomy" id="1974746"/>
    <lineage>
        <taxon>Bacteria</taxon>
        <taxon>Pseudomonadati</taxon>
        <taxon>Candidatus Omnitrophota</taxon>
        <taxon>Candidatus Ghiorseimicrobium</taxon>
    </lineage>
</organism>
<reference evidence="1 2" key="1">
    <citation type="submission" date="2017-09" db="EMBL/GenBank/DDBJ databases">
        <title>Depth-based differentiation of microbial function through sediment-hosted aquifers and enrichment of novel symbionts in the deep terrestrial subsurface.</title>
        <authorList>
            <person name="Probst A.J."/>
            <person name="Ladd B."/>
            <person name="Jarett J.K."/>
            <person name="Geller-Mcgrath D.E."/>
            <person name="Sieber C.M."/>
            <person name="Emerson J.B."/>
            <person name="Anantharaman K."/>
            <person name="Thomas B.C."/>
            <person name="Malmstrom R."/>
            <person name="Stieglmeier M."/>
            <person name="Klingl A."/>
            <person name="Woyke T."/>
            <person name="Ryan C.M."/>
            <person name="Banfield J.F."/>
        </authorList>
    </citation>
    <scope>NUCLEOTIDE SEQUENCE [LARGE SCALE GENOMIC DNA]</scope>
    <source>
        <strain evidence="1">CG11_big_fil_rev_8_21_14_0_20_42_13</strain>
    </source>
</reference>
<gene>
    <name evidence="1" type="ORF">COV72_02215</name>
</gene>
<dbReference type="AlphaFoldDB" id="A0A2H0LZ36"/>
<name>A0A2H0LZ36_9BACT</name>